<name>U2P7H2_9BACT</name>
<keyword evidence="4" id="KW-0479">Metal-binding</keyword>
<dbReference type="Gene3D" id="3.30.830.10">
    <property type="entry name" value="Metalloenzyme, LuxS/M16 peptidase-like"/>
    <property type="match status" value="4"/>
</dbReference>
<keyword evidence="9" id="KW-0732">Signal</keyword>
<dbReference type="EMBL" id="AWEY01000011">
    <property type="protein sequence ID" value="ERK39649.1"/>
    <property type="molecule type" value="Genomic_DNA"/>
</dbReference>
<proteinExistence type="inferred from homology"/>
<feature type="domain" description="Peptidase M16 C-terminal" evidence="11">
    <location>
        <begin position="208"/>
        <end position="392"/>
    </location>
</feature>
<gene>
    <name evidence="12" type="ORF">HMPREF9135_2144</name>
</gene>
<evidence type="ECO:0000256" key="5">
    <source>
        <dbReference type="ARBA" id="ARBA00022801"/>
    </source>
</evidence>
<evidence type="ECO:0000256" key="7">
    <source>
        <dbReference type="ARBA" id="ARBA00023049"/>
    </source>
</evidence>
<dbReference type="GO" id="GO:0006508">
    <property type="term" value="P:proteolysis"/>
    <property type="evidence" value="ECO:0007669"/>
    <property type="project" value="UniProtKB-KW"/>
</dbReference>
<dbReference type="Pfam" id="PF00675">
    <property type="entry name" value="Peptidase_M16"/>
    <property type="match status" value="1"/>
</dbReference>
<keyword evidence="6" id="KW-0862">Zinc</keyword>
<keyword evidence="7" id="KW-0482">Metalloprotease</keyword>
<keyword evidence="3" id="KW-0645">Protease</keyword>
<dbReference type="PANTHER" id="PTHR43690:SF34">
    <property type="entry name" value="ZINC PROTEASE PQQL-LIKE"/>
    <property type="match status" value="1"/>
</dbReference>
<dbReference type="GO" id="GO:0046872">
    <property type="term" value="F:metal ion binding"/>
    <property type="evidence" value="ECO:0007669"/>
    <property type="project" value="UniProtKB-KW"/>
</dbReference>
<evidence type="ECO:0000313" key="12">
    <source>
        <dbReference type="EMBL" id="ERK39649.1"/>
    </source>
</evidence>
<evidence type="ECO:0000256" key="2">
    <source>
        <dbReference type="ARBA" id="ARBA00007261"/>
    </source>
</evidence>
<feature type="domain" description="Peptidase M16 C-terminal" evidence="11">
    <location>
        <begin position="690"/>
        <end position="875"/>
    </location>
</feature>
<keyword evidence="13" id="KW-1185">Reference proteome</keyword>
<evidence type="ECO:0000259" key="11">
    <source>
        <dbReference type="Pfam" id="PF05193"/>
    </source>
</evidence>
<dbReference type="PANTHER" id="PTHR43690">
    <property type="entry name" value="NARDILYSIN"/>
    <property type="match status" value="1"/>
</dbReference>
<evidence type="ECO:0000256" key="4">
    <source>
        <dbReference type="ARBA" id="ARBA00022723"/>
    </source>
</evidence>
<dbReference type="PROSITE" id="PS00143">
    <property type="entry name" value="INSULINASE"/>
    <property type="match status" value="1"/>
</dbReference>
<dbReference type="InterPro" id="IPR011765">
    <property type="entry name" value="Pept_M16_N"/>
</dbReference>
<keyword evidence="5 12" id="KW-0378">Hydrolase</keyword>
<organism evidence="12 13">
    <name type="scientific">Segatella baroniae F0067</name>
    <dbReference type="NCBI Taxonomy" id="1115809"/>
    <lineage>
        <taxon>Bacteria</taxon>
        <taxon>Pseudomonadati</taxon>
        <taxon>Bacteroidota</taxon>
        <taxon>Bacteroidia</taxon>
        <taxon>Bacteroidales</taxon>
        <taxon>Prevotellaceae</taxon>
        <taxon>Segatella</taxon>
    </lineage>
</organism>
<evidence type="ECO:0000256" key="9">
    <source>
        <dbReference type="SAM" id="SignalP"/>
    </source>
</evidence>
<protein>
    <submittedName>
        <fullName evidence="12">Peptidase, M16 family</fullName>
        <ecNumber evidence="12">3.4.24.-</ecNumber>
    </submittedName>
</protein>
<comment type="caution">
    <text evidence="12">The sequence shown here is derived from an EMBL/GenBank/DDBJ whole genome shotgun (WGS) entry which is preliminary data.</text>
</comment>
<dbReference type="PATRIC" id="fig|1115809.3.peg.979"/>
<evidence type="ECO:0000313" key="13">
    <source>
        <dbReference type="Proteomes" id="UP000016648"/>
    </source>
</evidence>
<feature type="signal peptide" evidence="9">
    <location>
        <begin position="1"/>
        <end position="20"/>
    </location>
</feature>
<feature type="domain" description="Peptidase M16 N-terminal" evidence="10">
    <location>
        <begin position="60"/>
        <end position="193"/>
    </location>
</feature>
<evidence type="ECO:0000256" key="8">
    <source>
        <dbReference type="RuleBase" id="RU004447"/>
    </source>
</evidence>
<dbReference type="InterPro" id="IPR050626">
    <property type="entry name" value="Peptidase_M16"/>
</dbReference>
<evidence type="ECO:0000256" key="1">
    <source>
        <dbReference type="ARBA" id="ARBA00001947"/>
    </source>
</evidence>
<dbReference type="SUPFAM" id="SSF63411">
    <property type="entry name" value="LuxS/MPP-like metallohydrolase"/>
    <property type="match status" value="4"/>
</dbReference>
<comment type="cofactor">
    <cofactor evidence="1">
        <name>Zn(2+)</name>
        <dbReference type="ChEBI" id="CHEBI:29105"/>
    </cofactor>
</comment>
<sequence>MKKYFPWVLLLLLSPTLVVAQALEQDPSFLTGKLKNGLTYYIRHNAKEPGIADFYIAQRVGSILEEPRQRGLAHFLEHMAFNGTTHFRGNGKSPAIVPWCESVGVKFGANLNAYTSVDQTVYNISAVPVGREAVLDSALLILHDWSHDLLLTDKEIDKERGVIHEEWRTRRAGKATQRMMERVLPTVYRGTKYEDCLPIGSMDIVDNFPYKDLRDYYKKWYRPDLQAIIVVGDIRPAEVEAKIKRLFGAIPRPKRAAERVYYPVTDNDRMIVATDRDSEQPIMLANLFMKHDVVPDGEKTTVGYLRDNYIESLILSMLNARLQELQQQAVPPFLSASAHAGPFLVSRTKDAFRLSFGCRQENVKGSFDAVIAESERARRYGFTESELQRAQDRRLKVAERQYAERNDRRNHYFVNKALQNFLSAEPVVTEAFQLELIRQFNRTVTSEQVNRAVKSLISDKNQVLVVYAPDKPEFVLPPDDTLERYVLDAQARTYEPYSEPQLTGELIPTPPQPGTIVGERAGLHGTKVLELSNGVTVYVKQTDHSKDQIAMRLWGEGGTSRYPDSDAPNFPFVTSAITDAGVGAFDKNTLHKMLASKMAGVTPSISDDTQQLAGKSSVKDLKTMLELTYLYFAQPRRDTIAFNGAIDRMRSFLTNREANPQVSYNDSLVAILYGNHPRMQPTKRETLDRVSYDRVWQIYRECFADASKFTMLLVGNVDIDALRPLLCRYVATLPSSKNNTATQPTGWKKHPTPDVRDADETRLFKKRMNTPSALVNIFYTFEEPYTAKSDLALDVLQRVLQTAYTDSVREEKGGTYVVSVSYELEKDNRPTAMLRITFRTDPAKYATLIPIVYRQLAHIAERGPNPASMDKAKKYLLKTYGQNIIDNGYWDYVIYHQLQDGIDFHTGYEQLVRNLTARDVQQMAKDLLDSRRRIEVTMQSE</sequence>
<dbReference type="AlphaFoldDB" id="U2P7H2"/>
<dbReference type="Pfam" id="PF05193">
    <property type="entry name" value="Peptidase_M16_C"/>
    <property type="match status" value="2"/>
</dbReference>
<evidence type="ECO:0000256" key="3">
    <source>
        <dbReference type="ARBA" id="ARBA00022670"/>
    </source>
</evidence>
<dbReference type="GO" id="GO:0004222">
    <property type="term" value="F:metalloendopeptidase activity"/>
    <property type="evidence" value="ECO:0007669"/>
    <property type="project" value="InterPro"/>
</dbReference>
<dbReference type="Proteomes" id="UP000016648">
    <property type="component" value="Unassembled WGS sequence"/>
</dbReference>
<dbReference type="InterPro" id="IPR001431">
    <property type="entry name" value="Pept_M16_Zn_BS"/>
</dbReference>
<dbReference type="EC" id="3.4.24.-" evidence="12"/>
<evidence type="ECO:0000256" key="6">
    <source>
        <dbReference type="ARBA" id="ARBA00022833"/>
    </source>
</evidence>
<accession>U2P7H2</accession>
<reference evidence="12 13" key="1">
    <citation type="submission" date="2013-08" db="EMBL/GenBank/DDBJ databases">
        <authorList>
            <person name="Durkin A.S."/>
            <person name="Haft D.R."/>
            <person name="McCorrison J."/>
            <person name="Torralba M."/>
            <person name="Gillis M."/>
            <person name="Haft D.H."/>
            <person name="Methe B."/>
            <person name="Sutton G."/>
            <person name="Nelson K.E."/>
        </authorList>
    </citation>
    <scope>NUCLEOTIDE SEQUENCE [LARGE SCALE GENOMIC DNA]</scope>
    <source>
        <strain evidence="12 13">F0067</strain>
    </source>
</reference>
<dbReference type="InterPro" id="IPR011249">
    <property type="entry name" value="Metalloenz_LuxS/M16"/>
</dbReference>
<dbReference type="InterPro" id="IPR007863">
    <property type="entry name" value="Peptidase_M16_C"/>
</dbReference>
<comment type="similarity">
    <text evidence="2 8">Belongs to the peptidase M16 family.</text>
</comment>
<dbReference type="RefSeq" id="WP_021589319.1">
    <property type="nucleotide sequence ID" value="NZ_AWEY01000011.1"/>
</dbReference>
<evidence type="ECO:0000259" key="10">
    <source>
        <dbReference type="Pfam" id="PF00675"/>
    </source>
</evidence>
<feature type="chain" id="PRO_5004632641" evidence="9">
    <location>
        <begin position="21"/>
        <end position="941"/>
    </location>
</feature>